<dbReference type="GO" id="GO:0022857">
    <property type="term" value="F:transmembrane transporter activity"/>
    <property type="evidence" value="ECO:0007669"/>
    <property type="project" value="InterPro"/>
</dbReference>
<accession>A0A653IHQ5</accession>
<feature type="transmembrane region" description="Helical" evidence="8">
    <location>
        <begin position="449"/>
        <end position="469"/>
    </location>
</feature>
<feature type="transmembrane region" description="Helical" evidence="8">
    <location>
        <begin position="232"/>
        <end position="254"/>
    </location>
</feature>
<evidence type="ECO:0000256" key="7">
    <source>
        <dbReference type="ARBA" id="ARBA00023136"/>
    </source>
</evidence>
<dbReference type="EMBL" id="CABWKQ010000032">
    <property type="protein sequence ID" value="VWX38296.1"/>
    <property type="molecule type" value="Genomic_DNA"/>
</dbReference>
<keyword evidence="10" id="KW-1185">Reference proteome</keyword>
<keyword evidence="3" id="KW-0813">Transport</keyword>
<protein>
    <submittedName>
        <fullName evidence="9">Glycine betaine transporter</fullName>
    </submittedName>
</protein>
<evidence type="ECO:0000256" key="2">
    <source>
        <dbReference type="ARBA" id="ARBA00005658"/>
    </source>
</evidence>
<proteinExistence type="inferred from homology"/>
<dbReference type="NCBIfam" id="TIGR00842">
    <property type="entry name" value="bcct"/>
    <property type="match status" value="1"/>
</dbReference>
<evidence type="ECO:0000256" key="1">
    <source>
        <dbReference type="ARBA" id="ARBA00004651"/>
    </source>
</evidence>
<keyword evidence="6 8" id="KW-1133">Transmembrane helix</keyword>
<dbReference type="PANTHER" id="PTHR30047">
    <property type="entry name" value="HIGH-AFFINITY CHOLINE TRANSPORT PROTEIN-RELATED"/>
    <property type="match status" value="1"/>
</dbReference>
<evidence type="ECO:0000256" key="5">
    <source>
        <dbReference type="ARBA" id="ARBA00022692"/>
    </source>
</evidence>
<dbReference type="InterPro" id="IPR018093">
    <property type="entry name" value="BCCT_CS"/>
</dbReference>
<dbReference type="RefSeq" id="WP_088836101.1">
    <property type="nucleotide sequence ID" value="NZ_LR732312.1"/>
</dbReference>
<feature type="transmembrane region" description="Helical" evidence="8">
    <location>
        <begin position="266"/>
        <end position="286"/>
    </location>
</feature>
<evidence type="ECO:0000313" key="9">
    <source>
        <dbReference type="EMBL" id="VWX38296.1"/>
    </source>
</evidence>
<feature type="transmembrane region" description="Helical" evidence="8">
    <location>
        <begin position="55"/>
        <end position="74"/>
    </location>
</feature>
<feature type="transmembrane region" description="Helical" evidence="8">
    <location>
        <begin position="353"/>
        <end position="377"/>
    </location>
</feature>
<feature type="transmembrane region" description="Helical" evidence="8">
    <location>
        <begin position="148"/>
        <end position="166"/>
    </location>
</feature>
<gene>
    <name evidence="9" type="primary">opuD</name>
    <name evidence="9" type="ORF">EXIGUO9Y_380060</name>
</gene>
<evidence type="ECO:0000256" key="3">
    <source>
        <dbReference type="ARBA" id="ARBA00022448"/>
    </source>
</evidence>
<organism evidence="9 10">
    <name type="scientific">Exiguobacterium oxidotolerans</name>
    <dbReference type="NCBI Taxonomy" id="223958"/>
    <lineage>
        <taxon>Bacteria</taxon>
        <taxon>Bacillati</taxon>
        <taxon>Bacillota</taxon>
        <taxon>Bacilli</taxon>
        <taxon>Bacillales</taxon>
        <taxon>Bacillales Family XII. Incertae Sedis</taxon>
        <taxon>Exiguobacterium</taxon>
    </lineage>
</organism>
<feature type="transmembrane region" description="Helical" evidence="8">
    <location>
        <begin position="94"/>
        <end position="114"/>
    </location>
</feature>
<dbReference type="AlphaFoldDB" id="A0A653IHQ5"/>
<comment type="similarity">
    <text evidence="2">Belongs to the BCCT transporter (TC 2.A.15) family.</text>
</comment>
<keyword evidence="4" id="KW-1003">Cell membrane</keyword>
<evidence type="ECO:0000256" key="4">
    <source>
        <dbReference type="ARBA" id="ARBA00022475"/>
    </source>
</evidence>
<dbReference type="GO" id="GO:0005886">
    <property type="term" value="C:plasma membrane"/>
    <property type="evidence" value="ECO:0007669"/>
    <property type="project" value="UniProtKB-SubCell"/>
</dbReference>
<evidence type="ECO:0000256" key="8">
    <source>
        <dbReference type="SAM" id="Phobius"/>
    </source>
</evidence>
<feature type="transmembrane region" description="Helical" evidence="8">
    <location>
        <begin position="475"/>
        <end position="499"/>
    </location>
</feature>
<feature type="transmembrane region" description="Helical" evidence="8">
    <location>
        <begin position="412"/>
        <end position="437"/>
    </location>
</feature>
<feature type="transmembrane region" description="Helical" evidence="8">
    <location>
        <begin position="323"/>
        <end position="341"/>
    </location>
</feature>
<keyword evidence="7 8" id="KW-0472">Membrane</keyword>
<dbReference type="Pfam" id="PF02028">
    <property type="entry name" value="BCCT"/>
    <property type="match status" value="1"/>
</dbReference>
<keyword evidence="5 8" id="KW-0812">Transmembrane</keyword>
<dbReference type="PROSITE" id="PS01303">
    <property type="entry name" value="BCCT"/>
    <property type="match status" value="1"/>
</dbReference>
<feature type="transmembrane region" description="Helical" evidence="8">
    <location>
        <begin position="192"/>
        <end position="212"/>
    </location>
</feature>
<evidence type="ECO:0000256" key="6">
    <source>
        <dbReference type="ARBA" id="ARBA00022989"/>
    </source>
</evidence>
<sequence>MENNRKSKITNVFIVSVIFCVLFTIWGILPESLIGAANLGNVTAVAQNFVTNGFGWLYLFGMSVFLLVAIFLVFSRFGSIRLGKDSDRPEYNLISWFAMLFSAGMGIGLVFWGVSEPLTHFHTPPVATSDPTEAARLAMRYSFFHWGLHPWALYAIVALAIAYSTFRKGRPATIGDTVASLMKPKYEAAGKGTVEVLAIVATAFGVATSLGLGAQQISGGLHFLVGGIPNSFMTQLLIILVVSVLYMISAASGLDKGIVRLSHANLVLAALLMVGVLFLGPFSFIMDLFVQTTGAYLQNLPIMSFRASAFNPDERSWINGWTIFYWAWWISWSPFVGTFIARVSKGRTIREFVLGILLVPTIFGLLWFSVFGGSAIWNELFNSVNLIDTVNDKGVETGMFALFETFGTLGTILSIVAVFLITTFFITSADSATYVLGMLSSGGSLMPSLRIKLTWGVIQSSIAAVLLYAGGLSALQAAAILAAFPFIFVVGMMVIALFIDLYNEPEEKKASDDLKKEA</sequence>
<comment type="subcellular location">
    <subcellularLocation>
        <location evidence="1">Cell membrane</location>
        <topology evidence="1">Multi-pass membrane protein</topology>
    </subcellularLocation>
</comment>
<reference evidence="9 10" key="1">
    <citation type="submission" date="2019-10" db="EMBL/GenBank/DDBJ databases">
        <authorList>
            <person name="Karimi E."/>
        </authorList>
    </citation>
    <scope>NUCLEOTIDE SEQUENCE [LARGE SCALE GENOMIC DNA]</scope>
    <source>
        <strain evidence="9">Exiguobacterium sp. 9Y</strain>
    </source>
</reference>
<feature type="transmembrane region" description="Helical" evidence="8">
    <location>
        <begin position="12"/>
        <end position="29"/>
    </location>
</feature>
<name>A0A653IHQ5_9BACL</name>
<evidence type="ECO:0000313" key="10">
    <source>
        <dbReference type="Proteomes" id="UP000439752"/>
    </source>
</evidence>
<dbReference type="PANTHER" id="PTHR30047:SF7">
    <property type="entry name" value="HIGH-AFFINITY CHOLINE TRANSPORT PROTEIN"/>
    <property type="match status" value="1"/>
</dbReference>
<dbReference type="Proteomes" id="UP000439752">
    <property type="component" value="Unassembled WGS sequence"/>
</dbReference>
<dbReference type="InterPro" id="IPR000060">
    <property type="entry name" value="BCCT_transptr"/>
</dbReference>